<dbReference type="OrthoDB" id="10659413at2759"/>
<evidence type="ECO:0000313" key="1">
    <source>
        <dbReference type="EMBL" id="KAJ2805397.1"/>
    </source>
</evidence>
<dbReference type="Proteomes" id="UP001140094">
    <property type="component" value="Unassembled WGS sequence"/>
</dbReference>
<dbReference type="AlphaFoldDB" id="A0A9W8HY89"/>
<reference evidence="1" key="1">
    <citation type="submission" date="2022-07" db="EMBL/GenBank/DDBJ databases">
        <title>Phylogenomic reconstructions and comparative analyses of Kickxellomycotina fungi.</title>
        <authorList>
            <person name="Reynolds N.K."/>
            <person name="Stajich J.E."/>
            <person name="Barry K."/>
            <person name="Grigoriev I.V."/>
            <person name="Crous P."/>
            <person name="Smith M.E."/>
        </authorList>
    </citation>
    <scope>NUCLEOTIDE SEQUENCE</scope>
    <source>
        <strain evidence="1">NRRL 1565</strain>
    </source>
</reference>
<accession>A0A9W8HY89</accession>
<sequence>MDVTKGMLVFDGSEPLALPQWLTITHETFPSGDPSLYNYRVQATHSLLADDAEQKMSNTLTMGCDPIMFTNRRSLSEPDLPDIVMRHSPTLRAANPAMKLEEELKVAQVLVPKYSGDANKEMISSKTWLSIFLQKMQKMCSSFDQCYAQAAPLELLTGQAFECLQSADFNTMDAMVEHLCSMFKHPHFQLVLIEYVQLGEAFAGCMRDNVIMWLKHILHELGNHIGGHVSLAQATEAMFPTEWHMQKVDLQNLSTEQYQGALLAIADDLAIHHNVTPKLFSKAKVTEGKASMAQLDVAKPAKDTGIADGGPSCSQHHKAARKMCNKALEEENVKL</sequence>
<name>A0A9W8HY89_9FUNG</name>
<gene>
    <name evidence="1" type="ORF">H4R20_002105</name>
</gene>
<comment type="caution">
    <text evidence="1">The sequence shown here is derived from an EMBL/GenBank/DDBJ whole genome shotgun (WGS) entry which is preliminary data.</text>
</comment>
<evidence type="ECO:0000313" key="2">
    <source>
        <dbReference type="Proteomes" id="UP001140094"/>
    </source>
</evidence>
<protein>
    <submittedName>
        <fullName evidence="1">Uncharacterized protein</fullName>
    </submittedName>
</protein>
<organism evidence="1 2">
    <name type="scientific">Coemansia guatemalensis</name>
    <dbReference type="NCBI Taxonomy" id="2761395"/>
    <lineage>
        <taxon>Eukaryota</taxon>
        <taxon>Fungi</taxon>
        <taxon>Fungi incertae sedis</taxon>
        <taxon>Zoopagomycota</taxon>
        <taxon>Kickxellomycotina</taxon>
        <taxon>Kickxellomycetes</taxon>
        <taxon>Kickxellales</taxon>
        <taxon>Kickxellaceae</taxon>
        <taxon>Coemansia</taxon>
    </lineage>
</organism>
<dbReference type="EMBL" id="JANBUO010000293">
    <property type="protein sequence ID" value="KAJ2805397.1"/>
    <property type="molecule type" value="Genomic_DNA"/>
</dbReference>
<keyword evidence="2" id="KW-1185">Reference proteome</keyword>
<proteinExistence type="predicted"/>